<feature type="region of interest" description="Disordered" evidence="1">
    <location>
        <begin position="38"/>
        <end position="57"/>
    </location>
</feature>
<sequence>MRMPWNFLTELVSRKSPQVNNVEKPAQNIISLKIRVAESEEGKRSQVSVAQTPSADHAAPPVMVPVIGVDDPIGAGVNGASSSVPHTEDVGMTDRSPIEADAPIDVPLAAKSSAQIMDERLDSAVSGAGGAAQSDEDDLIADRMVLSPAIAYEAPVRPGRQPIIDLPQTRAHLSNEDMAELDVEIAQLRRALSSRLSVQNEQLRQMLHRFPD</sequence>
<dbReference type="EMBL" id="JACIGY010000003">
    <property type="protein sequence ID" value="MBB4412344.1"/>
    <property type="molecule type" value="Genomic_DNA"/>
</dbReference>
<evidence type="ECO:0000313" key="7">
    <source>
        <dbReference type="Proteomes" id="UP000576087"/>
    </source>
</evidence>
<dbReference type="Proteomes" id="UP000576087">
    <property type="component" value="Unassembled WGS sequence"/>
</dbReference>
<dbReference type="Proteomes" id="UP000524535">
    <property type="component" value="Unassembled WGS sequence"/>
</dbReference>
<dbReference type="AlphaFoldDB" id="A0A7W6Y499"/>
<evidence type="ECO:0000313" key="5">
    <source>
        <dbReference type="Proteomes" id="UP000520770"/>
    </source>
</evidence>
<evidence type="ECO:0000256" key="1">
    <source>
        <dbReference type="SAM" id="MobiDB-lite"/>
    </source>
</evidence>
<accession>A0A7W6Y499</accession>
<dbReference type="RefSeq" id="WP_183824671.1">
    <property type="nucleotide sequence ID" value="NZ_JACIGW010000003.1"/>
</dbReference>
<proteinExistence type="predicted"/>
<reference evidence="5 6" key="1">
    <citation type="submission" date="2020-08" db="EMBL/GenBank/DDBJ databases">
        <title>Genomic Encyclopedia of Type Strains, Phase IV (KMG-V): Genome sequencing to study the core and pangenomes of soil and plant-associated prokaryotes.</title>
        <authorList>
            <person name="Whitman W."/>
        </authorList>
    </citation>
    <scope>NUCLEOTIDE SEQUENCE [LARGE SCALE GENOMIC DNA]</scope>
    <source>
        <strain evidence="3 6">SEMIA 444</strain>
        <strain evidence="2 5">SEMIA 448</strain>
        <strain evidence="4 7">SEMIA 452</strain>
    </source>
</reference>
<dbReference type="EMBL" id="JACIHM010000003">
    <property type="protein sequence ID" value="MBB4446975.1"/>
    <property type="molecule type" value="Genomic_DNA"/>
</dbReference>
<evidence type="ECO:0000313" key="3">
    <source>
        <dbReference type="EMBL" id="MBB4412344.1"/>
    </source>
</evidence>
<evidence type="ECO:0000313" key="2">
    <source>
        <dbReference type="EMBL" id="MBB4349434.1"/>
    </source>
</evidence>
<organism evidence="4 7">
    <name type="scientific">Aliirhizobium cellulosilyticum</name>
    <dbReference type="NCBI Taxonomy" id="393664"/>
    <lineage>
        <taxon>Bacteria</taxon>
        <taxon>Pseudomonadati</taxon>
        <taxon>Pseudomonadota</taxon>
        <taxon>Alphaproteobacteria</taxon>
        <taxon>Hyphomicrobiales</taxon>
        <taxon>Rhizobiaceae</taxon>
        <taxon>Aliirhizobium</taxon>
    </lineage>
</organism>
<dbReference type="EMBL" id="JACIGW010000003">
    <property type="protein sequence ID" value="MBB4349434.1"/>
    <property type="molecule type" value="Genomic_DNA"/>
</dbReference>
<evidence type="ECO:0000313" key="6">
    <source>
        <dbReference type="Proteomes" id="UP000524535"/>
    </source>
</evidence>
<evidence type="ECO:0000313" key="4">
    <source>
        <dbReference type="EMBL" id="MBB4446975.1"/>
    </source>
</evidence>
<dbReference type="Proteomes" id="UP000520770">
    <property type="component" value="Unassembled WGS sequence"/>
</dbReference>
<keyword evidence="6" id="KW-1185">Reference proteome</keyword>
<name>A0A7W6Y499_9HYPH</name>
<comment type="caution">
    <text evidence="4">The sequence shown here is derived from an EMBL/GenBank/DDBJ whole genome shotgun (WGS) entry which is preliminary data.</text>
</comment>
<feature type="compositionally biased region" description="Polar residues" evidence="1">
    <location>
        <begin position="45"/>
        <end position="54"/>
    </location>
</feature>
<gene>
    <name evidence="3" type="ORF">GGE31_002857</name>
    <name evidence="2" type="ORF">GGE33_003196</name>
    <name evidence="4" type="ORF">GGE35_002797</name>
</gene>
<protein>
    <submittedName>
        <fullName evidence="4">Uncharacterized protein</fullName>
    </submittedName>
</protein>